<organism evidence="1 2">
    <name type="scientific">Trichinella patagoniensis</name>
    <dbReference type="NCBI Taxonomy" id="990121"/>
    <lineage>
        <taxon>Eukaryota</taxon>
        <taxon>Metazoa</taxon>
        <taxon>Ecdysozoa</taxon>
        <taxon>Nematoda</taxon>
        <taxon>Enoplea</taxon>
        <taxon>Dorylaimia</taxon>
        <taxon>Trichinellida</taxon>
        <taxon>Trichinellidae</taxon>
        <taxon>Trichinella</taxon>
    </lineage>
</organism>
<dbReference type="EMBL" id="JYDQ01000047">
    <property type="protein sequence ID" value="KRY18371.1"/>
    <property type="molecule type" value="Genomic_DNA"/>
</dbReference>
<dbReference type="AlphaFoldDB" id="A0A0V1A1W4"/>
<protein>
    <submittedName>
        <fullName evidence="1">Uncharacterized protein</fullName>
    </submittedName>
</protein>
<evidence type="ECO:0000313" key="1">
    <source>
        <dbReference type="EMBL" id="KRY18371.1"/>
    </source>
</evidence>
<sequence>MTMEVAHGMVVAKIRSFSSFMMHNCAGELWKQVEFFILRMEKMFTAAPKAINHNLMMIDMRNQPSTLAALFQAKHIIYINENNKCSLV</sequence>
<gene>
    <name evidence="1" type="ORF">T12_14146</name>
</gene>
<keyword evidence="2" id="KW-1185">Reference proteome</keyword>
<evidence type="ECO:0000313" key="2">
    <source>
        <dbReference type="Proteomes" id="UP000054783"/>
    </source>
</evidence>
<reference evidence="1 2" key="1">
    <citation type="submission" date="2015-01" db="EMBL/GenBank/DDBJ databases">
        <title>Evolution of Trichinella species and genotypes.</title>
        <authorList>
            <person name="Korhonen P.K."/>
            <person name="Edoardo P."/>
            <person name="Giuseppe L.R."/>
            <person name="Gasser R.B."/>
        </authorList>
    </citation>
    <scope>NUCLEOTIDE SEQUENCE [LARGE SCALE GENOMIC DNA]</scope>
    <source>
        <strain evidence="1">ISS2496</strain>
    </source>
</reference>
<proteinExistence type="predicted"/>
<comment type="caution">
    <text evidence="1">The sequence shown here is derived from an EMBL/GenBank/DDBJ whole genome shotgun (WGS) entry which is preliminary data.</text>
</comment>
<accession>A0A0V1A1W4</accession>
<dbReference type="Proteomes" id="UP000054783">
    <property type="component" value="Unassembled WGS sequence"/>
</dbReference>
<name>A0A0V1A1W4_9BILA</name>